<proteinExistence type="predicted"/>
<gene>
    <name evidence="1" type="ORF">DFQ12_3724</name>
</gene>
<comment type="caution">
    <text evidence="1">The sequence shown here is derived from an EMBL/GenBank/DDBJ whole genome shotgun (WGS) entry which is preliminary data.</text>
</comment>
<evidence type="ECO:0000313" key="1">
    <source>
        <dbReference type="EMBL" id="RKE49604.1"/>
    </source>
</evidence>
<name>A0A420AYK0_SPHD1</name>
<accession>A0A420AYK0</accession>
<dbReference type="AlphaFoldDB" id="A0A420AYK0"/>
<reference evidence="1 2" key="1">
    <citation type="submission" date="2018-09" db="EMBL/GenBank/DDBJ databases">
        <title>Genomic Encyclopedia of Type Strains, Phase III (KMG-III): the genomes of soil and plant-associated and newly described type strains.</title>
        <authorList>
            <person name="Whitman W."/>
        </authorList>
    </citation>
    <scope>NUCLEOTIDE SEQUENCE [LARGE SCALE GENOMIC DNA]</scope>
    <source>
        <strain evidence="1 2">CECT 7938</strain>
    </source>
</reference>
<organism evidence="1 2">
    <name type="scientific">Sphingobacterium detergens</name>
    <dbReference type="NCBI Taxonomy" id="1145106"/>
    <lineage>
        <taxon>Bacteria</taxon>
        <taxon>Pseudomonadati</taxon>
        <taxon>Bacteroidota</taxon>
        <taxon>Sphingobacteriia</taxon>
        <taxon>Sphingobacteriales</taxon>
        <taxon>Sphingobacteriaceae</taxon>
        <taxon>Sphingobacterium</taxon>
    </lineage>
</organism>
<protein>
    <submittedName>
        <fullName evidence="1">Uncharacterized protein</fullName>
    </submittedName>
</protein>
<keyword evidence="2" id="KW-1185">Reference proteome</keyword>
<dbReference type="Proteomes" id="UP000286246">
    <property type="component" value="Unassembled WGS sequence"/>
</dbReference>
<dbReference type="EMBL" id="RAPY01000003">
    <property type="protein sequence ID" value="RKE49604.1"/>
    <property type="molecule type" value="Genomic_DNA"/>
</dbReference>
<sequence>MRKRLIVVMALAICAVACNSKKENGIPVVNLEALNAIPLDHSIDTLAKGTAFIDVTLPPNARIDELSQQELGLLKAAAYRFYHHVTLTDNQYKVDIKDPKSLHISDQVVKAYELAILNTNHFADSMARAGQTIQLPVVNEEYINNLLK</sequence>
<evidence type="ECO:0000313" key="2">
    <source>
        <dbReference type="Proteomes" id="UP000286246"/>
    </source>
</evidence>
<dbReference type="RefSeq" id="WP_244211783.1">
    <property type="nucleotide sequence ID" value="NZ_RAPY01000003.1"/>
</dbReference>